<dbReference type="InterPro" id="IPR025545">
    <property type="entry name" value="YozD"/>
</dbReference>
<protein>
    <submittedName>
        <fullName evidence="1">YozD family protein</fullName>
    </submittedName>
</protein>
<organism evidence="1 2">
    <name type="scientific">Siminovitchia sediminis</name>
    <dbReference type="NCBI Taxonomy" id="1274353"/>
    <lineage>
        <taxon>Bacteria</taxon>
        <taxon>Bacillati</taxon>
        <taxon>Bacillota</taxon>
        <taxon>Bacilli</taxon>
        <taxon>Bacillales</taxon>
        <taxon>Bacillaceae</taxon>
        <taxon>Siminovitchia</taxon>
    </lineage>
</organism>
<proteinExistence type="predicted"/>
<comment type="caution">
    <text evidence="1">The sequence shown here is derived from an EMBL/GenBank/DDBJ whole genome shotgun (WGS) entry which is preliminary data.</text>
</comment>
<name>A0ABW4KG77_9BACI</name>
<accession>A0ABW4KG77</accession>
<dbReference type="RefSeq" id="WP_380773324.1">
    <property type="nucleotide sequence ID" value="NZ_JBHUEO010000017.1"/>
</dbReference>
<keyword evidence="2" id="KW-1185">Reference proteome</keyword>
<dbReference type="Proteomes" id="UP001597301">
    <property type="component" value="Unassembled WGS sequence"/>
</dbReference>
<sequence length="56" mass="6817">MRDIDVFIDTDEIAEFFYEELIRRGFIPAEEEVRELADITFDYLVKKEIIAEEWED</sequence>
<reference evidence="2" key="1">
    <citation type="journal article" date="2019" name="Int. J. Syst. Evol. Microbiol.">
        <title>The Global Catalogue of Microorganisms (GCM) 10K type strain sequencing project: providing services to taxonomists for standard genome sequencing and annotation.</title>
        <authorList>
            <consortium name="The Broad Institute Genomics Platform"/>
            <consortium name="The Broad Institute Genome Sequencing Center for Infectious Disease"/>
            <person name="Wu L."/>
            <person name="Ma J."/>
        </authorList>
    </citation>
    <scope>NUCLEOTIDE SEQUENCE [LARGE SCALE GENOMIC DNA]</scope>
    <source>
        <strain evidence="2">CGMCC 1.12295</strain>
    </source>
</reference>
<gene>
    <name evidence="1" type="ORF">ACFSCZ_07930</name>
</gene>
<dbReference type="Pfam" id="PF14162">
    <property type="entry name" value="YozD"/>
    <property type="match status" value="1"/>
</dbReference>
<evidence type="ECO:0000313" key="2">
    <source>
        <dbReference type="Proteomes" id="UP001597301"/>
    </source>
</evidence>
<dbReference type="EMBL" id="JBHUEO010000017">
    <property type="protein sequence ID" value="MFD1706684.1"/>
    <property type="molecule type" value="Genomic_DNA"/>
</dbReference>
<evidence type="ECO:0000313" key="1">
    <source>
        <dbReference type="EMBL" id="MFD1706684.1"/>
    </source>
</evidence>